<reference evidence="1 2" key="1">
    <citation type="submission" date="2017-09" db="EMBL/GenBank/DDBJ databases">
        <title>Depth-based differentiation of microbial function through sediment-hosted aquifers and enrichment of novel symbionts in the deep terrestrial subsurface.</title>
        <authorList>
            <person name="Probst A.J."/>
            <person name="Ladd B."/>
            <person name="Jarett J.K."/>
            <person name="Geller-Mcgrath D.E."/>
            <person name="Sieber C.M."/>
            <person name="Emerson J.B."/>
            <person name="Anantharaman K."/>
            <person name="Thomas B.C."/>
            <person name="Malmstrom R."/>
            <person name="Stieglmeier M."/>
            <person name="Klingl A."/>
            <person name="Woyke T."/>
            <person name="Ryan C.M."/>
            <person name="Banfield J.F."/>
        </authorList>
    </citation>
    <scope>NUCLEOTIDE SEQUENCE [LARGE SCALE GENOMIC DNA]</scope>
    <source>
        <strain evidence="1">CG23_combo_of_CG06-09_8_20_14_all_48_7</strain>
    </source>
</reference>
<evidence type="ECO:0000313" key="2">
    <source>
        <dbReference type="Proteomes" id="UP000230392"/>
    </source>
</evidence>
<accession>A0A2G9YAY0</accession>
<feature type="non-terminal residue" evidence="1">
    <location>
        <position position="1"/>
    </location>
</feature>
<organism evidence="1 2">
    <name type="scientific">bacterium (Candidatus Ratteibacteria) CG23_combo_of_CG06-09_8_20_14_all_48_7</name>
    <dbReference type="NCBI Taxonomy" id="2014292"/>
    <lineage>
        <taxon>Bacteria</taxon>
        <taxon>Candidatus Ratteibacteria</taxon>
    </lineage>
</organism>
<dbReference type="AlphaFoldDB" id="A0A2G9YAY0"/>
<comment type="caution">
    <text evidence="1">The sequence shown here is derived from an EMBL/GenBank/DDBJ whole genome shotgun (WGS) entry which is preliminary data.</text>
</comment>
<feature type="non-terminal residue" evidence="1">
    <location>
        <position position="201"/>
    </location>
</feature>
<sequence>LTSEVVTSHIKWANPYYKGKIKVLVVAPTWSQRETVELAQRLSIDYQAIMTHSYLEYDTGRDAYMVVSPSVVKEVVKERLNQDYDVVIMGKVDWQMFPPEVRLAILKKVFKGAGLLYIDPPKDEELDKLFSGERLESSFIFSGIPFSSLPALQNIPSENIIRMSRFGKGKVCVLNYGETDKSPYQSLTPFKGGYDESAFYY</sequence>
<dbReference type="Proteomes" id="UP000230392">
    <property type="component" value="Unassembled WGS sequence"/>
</dbReference>
<dbReference type="SUPFAM" id="SSF52317">
    <property type="entry name" value="Class I glutamine amidotransferase-like"/>
    <property type="match status" value="1"/>
</dbReference>
<gene>
    <name evidence="1" type="ORF">COX46_02610</name>
</gene>
<protein>
    <submittedName>
        <fullName evidence="1">Uncharacterized protein</fullName>
    </submittedName>
</protein>
<dbReference type="EMBL" id="PCRF01000125">
    <property type="protein sequence ID" value="PIP16375.1"/>
    <property type="molecule type" value="Genomic_DNA"/>
</dbReference>
<proteinExistence type="predicted"/>
<name>A0A2G9YAY0_9BACT</name>
<evidence type="ECO:0000313" key="1">
    <source>
        <dbReference type="EMBL" id="PIP16375.1"/>
    </source>
</evidence>
<dbReference type="InterPro" id="IPR029062">
    <property type="entry name" value="Class_I_gatase-like"/>
</dbReference>